<dbReference type="Proteomes" id="UP000000702">
    <property type="component" value="Unassembled WGS sequence"/>
</dbReference>
<evidence type="ECO:0000313" key="2">
    <source>
        <dbReference type="EMBL" id="CCD12662.1"/>
    </source>
</evidence>
<dbReference type="EMBL" id="CAEQ01000824">
    <property type="protein sequence ID" value="CCD12662.1"/>
    <property type="molecule type" value="Genomic_DNA"/>
</dbReference>
<accession>F9W658</accession>
<gene>
    <name evidence="2" type="ORF">TCIL3000_0_35220</name>
</gene>
<feature type="region of interest" description="Disordered" evidence="1">
    <location>
        <begin position="143"/>
        <end position="168"/>
    </location>
</feature>
<feature type="compositionally biased region" description="Polar residues" evidence="1">
    <location>
        <begin position="151"/>
        <end position="168"/>
    </location>
</feature>
<evidence type="ECO:0000256" key="1">
    <source>
        <dbReference type="SAM" id="MobiDB-lite"/>
    </source>
</evidence>
<feature type="compositionally biased region" description="Polar residues" evidence="1">
    <location>
        <begin position="46"/>
        <end position="59"/>
    </location>
</feature>
<keyword evidence="3" id="KW-1185">Reference proteome</keyword>
<reference evidence="2 3" key="2">
    <citation type="journal article" date="2012" name="Proc. Natl. Acad. Sci. U.S.A.">
        <title>Antigenic diversity is generated by distinct evolutionary mechanisms in African trypanosome species.</title>
        <authorList>
            <person name="Jackson A.P."/>
            <person name="Berry A."/>
            <person name="Aslett M."/>
            <person name="Allison H.C."/>
            <person name="Burton P."/>
            <person name="Vavrova-Anderson J."/>
            <person name="Brown R."/>
            <person name="Browne H."/>
            <person name="Corton N."/>
            <person name="Hauser H."/>
            <person name="Gamble J."/>
            <person name="Gilderthorp R."/>
            <person name="Marcello L."/>
            <person name="McQuillan J."/>
            <person name="Otto T.D."/>
            <person name="Quail M.A."/>
            <person name="Sanders M.J."/>
            <person name="van Tonder A."/>
            <person name="Ginger M.L."/>
            <person name="Field M.C."/>
            <person name="Barry J.D."/>
            <person name="Hertz-Fowler C."/>
            <person name="Berriman M."/>
        </authorList>
    </citation>
    <scope>NUCLEOTIDE SEQUENCE [LARGE SCALE GENOMIC DNA]</scope>
    <source>
        <strain evidence="2 3">IL3000</strain>
    </source>
</reference>
<reference evidence="3" key="1">
    <citation type="submission" date="2011-07" db="EMBL/GenBank/DDBJ databases">
        <title>Divergent evolution of antigenic variation in African trypanosomes.</title>
        <authorList>
            <person name="Jackson A.P."/>
            <person name="Berry A."/>
            <person name="Allison H.C."/>
            <person name="Burton P."/>
            <person name="Anderson J."/>
            <person name="Aslett M."/>
            <person name="Brown R."/>
            <person name="Corton N."/>
            <person name="Harris D."/>
            <person name="Hauser H."/>
            <person name="Gamble J."/>
            <person name="Gilderthorp R."/>
            <person name="McQuillan J."/>
            <person name="Quail M.A."/>
            <person name="Sanders M."/>
            <person name="Van Tonder A."/>
            <person name="Ginger M.L."/>
            <person name="Donelson J.E."/>
            <person name="Field M.C."/>
            <person name="Barry J.D."/>
            <person name="Berriman M."/>
            <person name="Hertz-Fowler C."/>
        </authorList>
    </citation>
    <scope>NUCLEOTIDE SEQUENCE [LARGE SCALE GENOMIC DNA]</scope>
    <source>
        <strain evidence="3">IL3000</strain>
    </source>
</reference>
<dbReference type="AlphaFoldDB" id="F9W658"/>
<sequence length="168" mass="17723">MRISLPRTSKCTGLNISSCATATSLLLEATCAATPLTEESKVTFGTFPTSNSSRQSVHTTGKGDSGMRVPLSAMTPRASSFVTKYGAKSSPPQLTSPRRRNKEFGDKGMKTSVSTLETSLEGKITSLDTSILVATVRFPAGVPTHNDTEGSRSGITFGPNTTSPVFRT</sequence>
<feature type="region of interest" description="Disordered" evidence="1">
    <location>
        <begin position="45"/>
        <end position="108"/>
    </location>
</feature>
<evidence type="ECO:0000313" key="3">
    <source>
        <dbReference type="Proteomes" id="UP000000702"/>
    </source>
</evidence>
<protein>
    <submittedName>
        <fullName evidence="2">WGS project CAEQ00000000 data, annotated contig 1425</fullName>
    </submittedName>
</protein>
<proteinExistence type="predicted"/>
<name>F9W658_TRYCI</name>
<organism evidence="2 3">
    <name type="scientific">Trypanosoma congolense (strain IL3000)</name>
    <dbReference type="NCBI Taxonomy" id="1068625"/>
    <lineage>
        <taxon>Eukaryota</taxon>
        <taxon>Discoba</taxon>
        <taxon>Euglenozoa</taxon>
        <taxon>Kinetoplastea</taxon>
        <taxon>Metakinetoplastina</taxon>
        <taxon>Trypanosomatida</taxon>
        <taxon>Trypanosomatidae</taxon>
        <taxon>Trypanosoma</taxon>
        <taxon>Nannomonas</taxon>
    </lineage>
</organism>
<comment type="caution">
    <text evidence="2">The sequence shown here is derived from an EMBL/GenBank/DDBJ whole genome shotgun (WGS) entry which is preliminary data.</text>
</comment>
<dbReference type="VEuPathDB" id="TriTrypDB:TcIL3000_0_35220"/>